<dbReference type="InterPro" id="IPR021922">
    <property type="entry name" value="Par3/HAL_N"/>
</dbReference>
<feature type="compositionally biased region" description="Basic and acidic residues" evidence="5">
    <location>
        <begin position="1359"/>
        <end position="1386"/>
    </location>
</feature>
<dbReference type="SUPFAM" id="SSF50156">
    <property type="entry name" value="PDZ domain-like"/>
    <property type="match status" value="3"/>
</dbReference>
<dbReference type="Pfam" id="PF12053">
    <property type="entry name" value="Par3_HAL_N_term"/>
    <property type="match status" value="1"/>
</dbReference>
<dbReference type="GO" id="GO:0043296">
    <property type="term" value="C:apical junction complex"/>
    <property type="evidence" value="ECO:0007669"/>
    <property type="project" value="TreeGrafter"/>
</dbReference>
<dbReference type="GO" id="GO:0007155">
    <property type="term" value="P:cell adhesion"/>
    <property type="evidence" value="ECO:0007669"/>
    <property type="project" value="TreeGrafter"/>
</dbReference>
<evidence type="ECO:0000256" key="5">
    <source>
        <dbReference type="SAM" id="MobiDB-lite"/>
    </source>
</evidence>
<feature type="region of interest" description="Disordered" evidence="5">
    <location>
        <begin position="1299"/>
        <end position="1394"/>
    </location>
</feature>
<dbReference type="Gene3D" id="3.10.20.90">
    <property type="entry name" value="Phosphatidylinositol 3-kinase Catalytic Subunit, Chain A, domain 1"/>
    <property type="match status" value="1"/>
</dbReference>
<evidence type="ECO:0000259" key="6">
    <source>
        <dbReference type="PROSITE" id="PS50106"/>
    </source>
</evidence>
<keyword evidence="2" id="KW-0132">Cell division</keyword>
<dbReference type="CDD" id="cd23059">
    <property type="entry name" value="PDZ3_Par3-like"/>
    <property type="match status" value="1"/>
</dbReference>
<keyword evidence="3" id="KW-0677">Repeat</keyword>
<feature type="compositionally biased region" description="Polar residues" evidence="5">
    <location>
        <begin position="187"/>
        <end position="200"/>
    </location>
</feature>
<dbReference type="CDD" id="cd23058">
    <property type="entry name" value="PDZ2_Par3-like"/>
    <property type="match status" value="1"/>
</dbReference>
<feature type="region of interest" description="Disordered" evidence="5">
    <location>
        <begin position="881"/>
        <end position="961"/>
    </location>
</feature>
<feature type="compositionally biased region" description="Low complexity" evidence="5">
    <location>
        <begin position="1315"/>
        <end position="1324"/>
    </location>
</feature>
<feature type="compositionally biased region" description="Polar residues" evidence="5">
    <location>
        <begin position="980"/>
        <end position="1009"/>
    </location>
</feature>
<feature type="compositionally biased region" description="Polar residues" evidence="5">
    <location>
        <begin position="892"/>
        <end position="909"/>
    </location>
</feature>
<dbReference type="Proteomes" id="UP001283361">
    <property type="component" value="Unassembled WGS sequence"/>
</dbReference>
<feature type="region of interest" description="Disordered" evidence="5">
    <location>
        <begin position="88"/>
        <end position="170"/>
    </location>
</feature>
<feature type="compositionally biased region" description="Low complexity" evidence="5">
    <location>
        <begin position="1736"/>
        <end position="1761"/>
    </location>
</feature>
<dbReference type="GO" id="GO:0051660">
    <property type="term" value="P:establishment of centrosome localization"/>
    <property type="evidence" value="ECO:0007669"/>
    <property type="project" value="TreeGrafter"/>
</dbReference>
<dbReference type="GO" id="GO:0008104">
    <property type="term" value="P:intracellular protein localization"/>
    <property type="evidence" value="ECO:0007669"/>
    <property type="project" value="TreeGrafter"/>
</dbReference>
<dbReference type="GO" id="GO:0005912">
    <property type="term" value="C:adherens junction"/>
    <property type="evidence" value="ECO:0007669"/>
    <property type="project" value="TreeGrafter"/>
</dbReference>
<dbReference type="GO" id="GO:0035091">
    <property type="term" value="F:phosphatidylinositol binding"/>
    <property type="evidence" value="ECO:0007669"/>
    <property type="project" value="TreeGrafter"/>
</dbReference>
<evidence type="ECO:0000256" key="1">
    <source>
        <dbReference type="ARBA" id="ARBA00005358"/>
    </source>
</evidence>
<feature type="region of interest" description="Disordered" evidence="5">
    <location>
        <begin position="243"/>
        <end position="273"/>
    </location>
</feature>
<dbReference type="InterPro" id="IPR052213">
    <property type="entry name" value="PAR3"/>
</dbReference>
<dbReference type="GO" id="GO:0045197">
    <property type="term" value="P:establishment or maintenance of epithelial cell apical/basal polarity"/>
    <property type="evidence" value="ECO:0007669"/>
    <property type="project" value="TreeGrafter"/>
</dbReference>
<feature type="region of interest" description="Disordered" evidence="5">
    <location>
        <begin position="441"/>
        <end position="517"/>
    </location>
</feature>
<feature type="compositionally biased region" description="Polar residues" evidence="5">
    <location>
        <begin position="1466"/>
        <end position="1480"/>
    </location>
</feature>
<gene>
    <name evidence="7" type="ORF">RRG08_030364</name>
</gene>
<keyword evidence="4" id="KW-0131">Cell cycle</keyword>
<feature type="region of interest" description="Disordered" evidence="5">
    <location>
        <begin position="181"/>
        <end position="200"/>
    </location>
</feature>
<dbReference type="SMART" id="SM00228">
    <property type="entry name" value="PDZ"/>
    <property type="match status" value="3"/>
</dbReference>
<evidence type="ECO:0000313" key="7">
    <source>
        <dbReference type="EMBL" id="KAK3746954.1"/>
    </source>
</evidence>
<feature type="compositionally biased region" description="Basic and acidic residues" evidence="5">
    <location>
        <begin position="252"/>
        <end position="273"/>
    </location>
</feature>
<dbReference type="PANTHER" id="PTHR16484:SF17">
    <property type="entry name" value="BAZOOKA, ISOFORM B"/>
    <property type="match status" value="1"/>
</dbReference>
<feature type="region of interest" description="Disordered" evidence="5">
    <location>
        <begin position="980"/>
        <end position="1012"/>
    </location>
</feature>
<feature type="compositionally biased region" description="Low complexity" evidence="5">
    <location>
        <begin position="468"/>
        <end position="478"/>
    </location>
</feature>
<feature type="compositionally biased region" description="Polar residues" evidence="5">
    <location>
        <begin position="1194"/>
        <end position="1261"/>
    </location>
</feature>
<accession>A0AAE0YIP3</accession>
<protein>
    <recommendedName>
        <fullName evidence="6">PDZ domain-containing protein</fullName>
    </recommendedName>
</protein>
<evidence type="ECO:0000256" key="2">
    <source>
        <dbReference type="ARBA" id="ARBA00022618"/>
    </source>
</evidence>
<comment type="similarity">
    <text evidence="1">Belongs to the PAR3 family.</text>
</comment>
<dbReference type="GO" id="GO:0005938">
    <property type="term" value="C:cell cortex"/>
    <property type="evidence" value="ECO:0007669"/>
    <property type="project" value="TreeGrafter"/>
</dbReference>
<dbReference type="InterPro" id="IPR001478">
    <property type="entry name" value="PDZ"/>
</dbReference>
<dbReference type="GO" id="GO:0051301">
    <property type="term" value="P:cell division"/>
    <property type="evidence" value="ECO:0007669"/>
    <property type="project" value="UniProtKB-KW"/>
</dbReference>
<dbReference type="GO" id="GO:0016324">
    <property type="term" value="C:apical plasma membrane"/>
    <property type="evidence" value="ECO:0007669"/>
    <property type="project" value="TreeGrafter"/>
</dbReference>
<comment type="caution">
    <text evidence="7">The sequence shown here is derived from an EMBL/GenBank/DDBJ whole genome shotgun (WGS) entry which is preliminary data.</text>
</comment>
<feature type="domain" description="PDZ" evidence="6">
    <location>
        <begin position="619"/>
        <end position="704"/>
    </location>
</feature>
<dbReference type="Gene3D" id="2.30.42.10">
    <property type="match status" value="3"/>
</dbReference>
<feature type="region of interest" description="Disordered" evidence="5">
    <location>
        <begin position="1606"/>
        <end position="1656"/>
    </location>
</feature>
<dbReference type="EMBL" id="JAWDGP010006114">
    <property type="protein sequence ID" value="KAK3746954.1"/>
    <property type="molecule type" value="Genomic_DNA"/>
</dbReference>
<feature type="compositionally biased region" description="Polar residues" evidence="5">
    <location>
        <begin position="722"/>
        <end position="742"/>
    </location>
</feature>
<dbReference type="FunFam" id="2.30.42.10:FF:000011">
    <property type="entry name" value="partitioning defective 3 homolog isoform X1"/>
    <property type="match status" value="1"/>
</dbReference>
<feature type="region of interest" description="Disordered" evidence="5">
    <location>
        <begin position="713"/>
        <end position="751"/>
    </location>
</feature>
<feature type="compositionally biased region" description="Basic and acidic residues" evidence="5">
    <location>
        <begin position="1619"/>
        <end position="1644"/>
    </location>
</feature>
<keyword evidence="8" id="KW-1185">Reference proteome</keyword>
<feature type="compositionally biased region" description="Polar residues" evidence="5">
    <location>
        <begin position="934"/>
        <end position="947"/>
    </location>
</feature>
<organism evidence="7 8">
    <name type="scientific">Elysia crispata</name>
    <name type="common">lettuce slug</name>
    <dbReference type="NCBI Taxonomy" id="231223"/>
    <lineage>
        <taxon>Eukaryota</taxon>
        <taxon>Metazoa</taxon>
        <taxon>Spiralia</taxon>
        <taxon>Lophotrochozoa</taxon>
        <taxon>Mollusca</taxon>
        <taxon>Gastropoda</taxon>
        <taxon>Heterobranchia</taxon>
        <taxon>Euthyneura</taxon>
        <taxon>Panpulmonata</taxon>
        <taxon>Sacoglossa</taxon>
        <taxon>Placobranchoidea</taxon>
        <taxon>Plakobranchidae</taxon>
        <taxon>Elysia</taxon>
    </lineage>
</organism>
<feature type="compositionally biased region" description="Basic and acidic residues" evidence="5">
    <location>
        <begin position="1428"/>
        <end position="1446"/>
    </location>
</feature>
<feature type="compositionally biased region" description="Pro residues" evidence="5">
    <location>
        <begin position="153"/>
        <end position="162"/>
    </location>
</feature>
<feature type="compositionally biased region" description="Low complexity" evidence="5">
    <location>
        <begin position="1176"/>
        <end position="1193"/>
    </location>
</feature>
<feature type="compositionally biased region" description="Polar residues" evidence="5">
    <location>
        <begin position="1447"/>
        <end position="1459"/>
    </location>
</feature>
<feature type="region of interest" description="Disordered" evidence="5">
    <location>
        <begin position="1406"/>
        <end position="1494"/>
    </location>
</feature>
<feature type="compositionally biased region" description="Polar residues" evidence="5">
    <location>
        <begin position="1781"/>
        <end position="1804"/>
    </location>
</feature>
<dbReference type="PROSITE" id="PS50106">
    <property type="entry name" value="PDZ"/>
    <property type="match status" value="3"/>
</dbReference>
<dbReference type="GO" id="GO:0000226">
    <property type="term" value="P:microtubule cytoskeleton organization"/>
    <property type="evidence" value="ECO:0007669"/>
    <property type="project" value="TreeGrafter"/>
</dbReference>
<feature type="region of interest" description="Disordered" evidence="5">
    <location>
        <begin position="1736"/>
        <end position="1804"/>
    </location>
</feature>
<dbReference type="Pfam" id="PF00595">
    <property type="entry name" value="PDZ"/>
    <property type="match status" value="3"/>
</dbReference>
<feature type="region of interest" description="Disordered" evidence="5">
    <location>
        <begin position="1172"/>
        <end position="1268"/>
    </location>
</feature>
<proteinExistence type="inferred from homology"/>
<dbReference type="PANTHER" id="PTHR16484">
    <property type="entry name" value="PARTITIONING DEFECTIVE 3 RELATED"/>
    <property type="match status" value="1"/>
</dbReference>
<dbReference type="GO" id="GO:0030010">
    <property type="term" value="P:establishment of cell polarity"/>
    <property type="evidence" value="ECO:0007669"/>
    <property type="project" value="TreeGrafter"/>
</dbReference>
<feature type="compositionally biased region" description="Polar residues" evidence="5">
    <location>
        <begin position="1645"/>
        <end position="1656"/>
    </location>
</feature>
<feature type="domain" description="PDZ" evidence="6">
    <location>
        <begin position="350"/>
        <end position="424"/>
    </location>
</feature>
<reference evidence="7" key="1">
    <citation type="journal article" date="2023" name="G3 (Bethesda)">
        <title>A reference genome for the long-term kleptoplast-retaining sea slug Elysia crispata morphotype clarki.</title>
        <authorList>
            <person name="Eastman K.E."/>
            <person name="Pendleton A.L."/>
            <person name="Shaikh M.A."/>
            <person name="Suttiyut T."/>
            <person name="Ogas R."/>
            <person name="Tomko P."/>
            <person name="Gavelis G."/>
            <person name="Widhalm J.R."/>
            <person name="Wisecaver J.H."/>
        </authorList>
    </citation>
    <scope>NUCLEOTIDE SEQUENCE</scope>
    <source>
        <strain evidence="7">ECLA1</strain>
    </source>
</reference>
<feature type="compositionally biased region" description="Low complexity" evidence="5">
    <location>
        <begin position="106"/>
        <end position="148"/>
    </location>
</feature>
<dbReference type="InterPro" id="IPR036034">
    <property type="entry name" value="PDZ_sf"/>
</dbReference>
<name>A0AAE0YIP3_9GAST</name>
<evidence type="ECO:0000256" key="4">
    <source>
        <dbReference type="ARBA" id="ARBA00023306"/>
    </source>
</evidence>
<evidence type="ECO:0000313" key="8">
    <source>
        <dbReference type="Proteomes" id="UP001283361"/>
    </source>
</evidence>
<evidence type="ECO:0000256" key="3">
    <source>
        <dbReference type="ARBA" id="ARBA00022737"/>
    </source>
</evidence>
<feature type="domain" description="PDZ" evidence="6">
    <location>
        <begin position="781"/>
        <end position="858"/>
    </location>
</feature>
<sequence length="1804" mass="199240">MPMKVVVCFDSVRVTVPCGEGEILVQELINKAVHRYKRAVGKGADHRVEVTSLKAISGGGILDPDDQLCDVVDDREQLIAEYEEQNRPPHASLPLNHHQHNGGDGASASSTGTTSPEPFSLLPHQNLHLPLSLSHHAPGDSISSSSSSAATGPPLPSMPPPDASSFDVLPPALPSSVAAVVGERSEVTSQHDSSSCNSNNAVTDVVITPRDLSLGSTLRVRRGSEPNLASLVDSVPTDKLQIASGNLRPFLPRRESVRDSDEPRSESSDDEKLMRLPMTNSLDRKKIGMARFTRDSLRSSLSSRPEMYKWLEAQQRAEEHSKALRVEERLGPVEGHDGEDVNNVAQRNECLVYLQNDGGPLGIHAVPALDANGTEKGLLIQSIEPNRPVHRDGRIQPKDIIVEINGTSLQHVPFIKAQEVFRAAMDTHEICLKVLKDEHKDSVPEVPVKRKPAPQPPPVMPKPRNHAPLKPSPLAASPPQKPSPAPRDLSKNTPPSSLHHDDTVEKPANAIPSHIKVNDSNTLNTAIDTGNSNSNTAINGQNPDHLFTSMQKKAPPIPSVIRPGPPIKAPKKAAPALPARTPSTSVPAASAVAQIPTQSTSDLPINAIFNTRRIGKKIVIKLTKGPLGLGFSVTSRDNQTGGDCPIYIRNILPKGAAVQDGQLRSGDRLLEVNGVEMTGKTQAEAVAFLRTLAEGSVVELVVSRQEEVDEKFKVPRKMSENPALNSQQPVSDTCELSESPDINNDDDDDDDEYTNTVLSQHPSQSLDSIDGVSGKEKITLRIPLNETNSAGLGVSVKGKTQSSQTGLQDLGIFVKTVLQGGAAYKDGRLKVNDQLLEVNNVKLQGQPNTAAMEALRTAMLEEGSGSGFITLTVLRRSSNSPFSPVHLEDQTEGNSQSDGGSVMGSQSFPNHHGYKLHKQPSPRSGANTFPIIHQRSSSASDTVNTGYSRFGTDNDEMPSPIPPARSKRVAALRERFSTDQGNGLRNESYTRATNESISMSPSGGNNGIRNDSYARATHDSLNDSGAFSHVLPSQLKWNQPSGDTQEVKENIPFVEQDPFAMHKQQRPHSSIGFLHGSKASHNSVSDDEAFMRDSVASSKEENDMSPSFDLIAPFAREGFGRQSMSEKRKGHLDPRSTETYKMVKANKENKGGFLGRRVRSFHVTGTIPAAKEGTGAAVPQQPPAQSQTAPLQPVSTSTEKTPETLQPNTKVHDSMQSTYQSSRSFTDQQAAIKKSSSVEDLSNPAQNIVSSSSSGNNQNRDASPMWRHNRFGRARACNDSFRAAVDRSYDALDPALMDTLEEESAESGAFTLDPSNSGRSSISSDNPEDTNSLKRRKAKEKEKKVGLLKGFLRFGKGRKSNEEAMRRSRSEERPTDRMLVEKRQDQPSDELSNDDAWIAQPFGDAKTMGFVPVPDFEQQPQQRGRRLSKPDQERIDEEYARLRDQHVSQQRLRSQSVDPSSHRHTSTTFTPSSWERSSPFQPYGSPHIHRQPGLLEDYNRRQQENYDHEERNRQLESHADLRRFHPAGLNYRQENSGHDHRENKQYFSQSDQDEGRPPLAKAVLSRAEYIQQLRSLYQQRHKQRQGVYPLDDAEEKYERQIQEMEKRGIPTNSEGMNDSPRDPHLLRFTDRPPSRQLEQRRSERATSSSSMGNTNFNSMYSGNAKVGGTGGGGYSHYFNEYNTSSAFINNRPHSRGATTAYESSNFQHQNIQTQSNYQYHPHQHYQHQKPFQQLQGYDYPYRPNYRDYSYSDDNNSASYSRPTYDSYAQDQFYRGPPQAYRSASNQYHQHRSTTPYSDPTSAKV</sequence>